<dbReference type="Pfam" id="PF05859">
    <property type="entry name" value="Mis12"/>
    <property type="match status" value="1"/>
</dbReference>
<feature type="coiled-coil region" evidence="10">
    <location>
        <begin position="109"/>
        <end position="143"/>
    </location>
</feature>
<keyword evidence="5" id="KW-0498">Mitosis</keyword>
<comment type="similarity">
    <text evidence="2">Belongs to the mis12 family.</text>
</comment>
<proteinExistence type="inferred from homology"/>
<keyword evidence="4" id="KW-0132">Cell division</keyword>
<evidence type="ECO:0000256" key="3">
    <source>
        <dbReference type="ARBA" id="ARBA00022454"/>
    </source>
</evidence>
<keyword evidence="6" id="KW-0995">Kinetochore</keyword>
<evidence type="ECO:0000256" key="9">
    <source>
        <dbReference type="ARBA" id="ARBA00023328"/>
    </source>
</evidence>
<evidence type="ECO:0000256" key="7">
    <source>
        <dbReference type="ARBA" id="ARBA00023054"/>
    </source>
</evidence>
<evidence type="ECO:0000256" key="1">
    <source>
        <dbReference type="ARBA" id="ARBA00004629"/>
    </source>
</evidence>
<comment type="subcellular location">
    <subcellularLocation>
        <location evidence="1">Chromosome</location>
        <location evidence="1">Centromere</location>
        <location evidence="1">Kinetochore</location>
    </subcellularLocation>
</comment>
<dbReference type="PANTHER" id="PTHR14527:SF2">
    <property type="entry name" value="PROTEIN MIS12 HOMOLOG"/>
    <property type="match status" value="1"/>
</dbReference>
<keyword evidence="8" id="KW-0131">Cell cycle</keyword>
<evidence type="ECO:0000256" key="2">
    <source>
        <dbReference type="ARBA" id="ARBA00008643"/>
    </source>
</evidence>
<evidence type="ECO:0000313" key="11">
    <source>
        <dbReference type="EMBL" id="CAD9676253.1"/>
    </source>
</evidence>
<reference evidence="11" key="1">
    <citation type="submission" date="2021-01" db="EMBL/GenBank/DDBJ databases">
        <authorList>
            <person name="Corre E."/>
            <person name="Pelletier E."/>
            <person name="Niang G."/>
            <person name="Scheremetjew M."/>
            <person name="Finn R."/>
            <person name="Kale V."/>
            <person name="Holt S."/>
            <person name="Cochrane G."/>
            <person name="Meng A."/>
            <person name="Brown T."/>
            <person name="Cohen L."/>
        </authorList>
    </citation>
    <scope>NUCLEOTIDE SEQUENCE</scope>
    <source>
        <strain evidence="11">NY070348D</strain>
    </source>
</reference>
<dbReference type="InterPro" id="IPR008685">
    <property type="entry name" value="Centromere_Mis12"/>
</dbReference>
<dbReference type="GO" id="GO:0000070">
    <property type="term" value="P:mitotic sister chromatid segregation"/>
    <property type="evidence" value="ECO:0007669"/>
    <property type="project" value="TreeGrafter"/>
</dbReference>
<name>A0A7S2RNI7_9STRA</name>
<dbReference type="AlphaFoldDB" id="A0A7S2RNI7"/>
<dbReference type="GO" id="GO:0000444">
    <property type="term" value="C:MIS12/MIND type complex"/>
    <property type="evidence" value="ECO:0007669"/>
    <property type="project" value="TreeGrafter"/>
</dbReference>
<keyword evidence="9" id="KW-0137">Centromere</keyword>
<evidence type="ECO:0000256" key="5">
    <source>
        <dbReference type="ARBA" id="ARBA00022776"/>
    </source>
</evidence>
<dbReference type="PANTHER" id="PTHR14527">
    <property type="entry name" value="PROTEIN MIS12 HOMOLOG"/>
    <property type="match status" value="1"/>
</dbReference>
<protein>
    <submittedName>
        <fullName evidence="11">Uncharacterized protein</fullName>
    </submittedName>
</protein>
<dbReference type="GO" id="GO:0051382">
    <property type="term" value="P:kinetochore assembly"/>
    <property type="evidence" value="ECO:0007669"/>
    <property type="project" value="TreeGrafter"/>
</dbReference>
<evidence type="ECO:0000256" key="6">
    <source>
        <dbReference type="ARBA" id="ARBA00022838"/>
    </source>
</evidence>
<dbReference type="GO" id="GO:0051301">
    <property type="term" value="P:cell division"/>
    <property type="evidence" value="ECO:0007669"/>
    <property type="project" value="UniProtKB-KW"/>
</dbReference>
<keyword evidence="3" id="KW-0158">Chromosome</keyword>
<keyword evidence="7 10" id="KW-0175">Coiled coil</keyword>
<organism evidence="11">
    <name type="scientific">Mucochytrium quahogii</name>
    <dbReference type="NCBI Taxonomy" id="96639"/>
    <lineage>
        <taxon>Eukaryota</taxon>
        <taxon>Sar</taxon>
        <taxon>Stramenopiles</taxon>
        <taxon>Bigyra</taxon>
        <taxon>Labyrinthulomycetes</taxon>
        <taxon>Thraustochytrida</taxon>
        <taxon>Thraustochytriidae</taxon>
        <taxon>Mucochytrium</taxon>
    </lineage>
</organism>
<accession>A0A7S2RNI7</accession>
<evidence type="ECO:0000256" key="10">
    <source>
        <dbReference type="SAM" id="Coils"/>
    </source>
</evidence>
<dbReference type="GO" id="GO:0005634">
    <property type="term" value="C:nucleus"/>
    <property type="evidence" value="ECO:0007669"/>
    <property type="project" value="InterPro"/>
</dbReference>
<evidence type="ECO:0000256" key="4">
    <source>
        <dbReference type="ARBA" id="ARBA00022618"/>
    </source>
</evidence>
<gene>
    <name evidence="11" type="ORF">QSP1433_LOCUS5374</name>
</gene>
<evidence type="ECO:0000256" key="8">
    <source>
        <dbReference type="ARBA" id="ARBA00023306"/>
    </source>
</evidence>
<sequence length="217" mass="24583">MEDKLSKAYGFAPTKFINDVVLCIDDYISDAVDLLEVEIKRKLKTDPERTKECVDELHNKLKAVSEENYDKFEVYAKRNIFVLPETVESEQSPSGSTNVCVDGDSKDDVASLDLKVSQLESQVRQAELKYQRLQRRIKSVDTELEVRKCILDKLEENVVVKLNGTSGKVKRILDLSKRLVEAIEDGNKFDVVVSNNKKKRRVLGKAMDVKGAKAALF</sequence>
<dbReference type="EMBL" id="HBHK01008635">
    <property type="protein sequence ID" value="CAD9676253.1"/>
    <property type="molecule type" value="Transcribed_RNA"/>
</dbReference>